<accession>A0ABZ0JZR4</accession>
<feature type="chain" id="PRO_5046212783" description="Porin" evidence="1">
    <location>
        <begin position="22"/>
        <end position="250"/>
    </location>
</feature>
<evidence type="ECO:0000256" key="1">
    <source>
        <dbReference type="SAM" id="SignalP"/>
    </source>
</evidence>
<evidence type="ECO:0000313" key="3">
    <source>
        <dbReference type="Proteomes" id="UP001529491"/>
    </source>
</evidence>
<sequence>MFKQLSSVAVLAVLLSTSAQAEVLKRDTSIGIGGRIHMGTDAKASNMANFFALSAKHKVAADWGQLALKAKYENPFGLKDHRYTGDALISFKTYADLYVHLGDSNFQLWWDEFSTGSTKIVEFTNLGGVAYHNSIGKLKYKIGAGAAYSMGHTPKASFNGPSYIGTRLDLIYPINKKLVAFAMYDSRWDRDEDFNDVYNWDKDHGHHAMLGGKYRFNDKFDLAVVYHHFNEMGGYNENGESIDLNFSYHL</sequence>
<organism evidence="2 3">
    <name type="scientific">Shewanella youngdeokensis</name>
    <dbReference type="NCBI Taxonomy" id="2999068"/>
    <lineage>
        <taxon>Bacteria</taxon>
        <taxon>Pseudomonadati</taxon>
        <taxon>Pseudomonadota</taxon>
        <taxon>Gammaproteobacteria</taxon>
        <taxon>Alteromonadales</taxon>
        <taxon>Shewanellaceae</taxon>
        <taxon>Shewanella</taxon>
    </lineage>
</organism>
<name>A0ABZ0JZR4_9GAMM</name>
<dbReference type="EMBL" id="CP136522">
    <property type="protein sequence ID" value="WOT05812.1"/>
    <property type="molecule type" value="Genomic_DNA"/>
</dbReference>
<dbReference type="Proteomes" id="UP001529491">
    <property type="component" value="Chromosome"/>
</dbReference>
<keyword evidence="1" id="KW-0732">Signal</keyword>
<keyword evidence="3" id="KW-1185">Reference proteome</keyword>
<protein>
    <recommendedName>
        <fullName evidence="4">Porin</fullName>
    </recommendedName>
</protein>
<gene>
    <name evidence="2" type="ORF">RGE70_03000</name>
</gene>
<evidence type="ECO:0000313" key="2">
    <source>
        <dbReference type="EMBL" id="WOT05812.1"/>
    </source>
</evidence>
<proteinExistence type="predicted"/>
<evidence type="ECO:0008006" key="4">
    <source>
        <dbReference type="Google" id="ProtNLM"/>
    </source>
</evidence>
<reference evidence="2 3" key="1">
    <citation type="submission" date="2023-10" db="EMBL/GenBank/DDBJ databases">
        <title>Complete genome sequence of Shewanella sp. DAU334.</title>
        <authorList>
            <person name="Lee Y.-S."/>
            <person name="Jeong H.-R."/>
            <person name="Hwang E.-J."/>
            <person name="Choi Y.-L."/>
            <person name="Kim G.-D."/>
        </authorList>
    </citation>
    <scope>NUCLEOTIDE SEQUENCE [LARGE SCALE GENOMIC DNA]</scope>
    <source>
        <strain evidence="2 3">DAU334</strain>
    </source>
</reference>
<dbReference type="RefSeq" id="WP_310470076.1">
    <property type="nucleotide sequence ID" value="NZ_CP136522.1"/>
</dbReference>
<feature type="signal peptide" evidence="1">
    <location>
        <begin position="1"/>
        <end position="21"/>
    </location>
</feature>
<dbReference type="SUPFAM" id="SSF56935">
    <property type="entry name" value="Porins"/>
    <property type="match status" value="1"/>
</dbReference>